<name>A0A810KSI8_9ACTN</name>
<dbReference type="AlphaFoldDB" id="A0A810KSI8"/>
<evidence type="ECO:0008006" key="5">
    <source>
        <dbReference type="Google" id="ProtNLM"/>
    </source>
</evidence>
<accession>A0A810KSI8</accession>
<evidence type="ECO:0000313" key="4">
    <source>
        <dbReference type="Proteomes" id="UP000680750"/>
    </source>
</evidence>
<feature type="compositionally biased region" description="Polar residues" evidence="1">
    <location>
        <begin position="193"/>
        <end position="209"/>
    </location>
</feature>
<feature type="chain" id="PRO_5032782784" description="DNRLRE domain-containing protein" evidence="2">
    <location>
        <begin position="26"/>
        <end position="608"/>
    </location>
</feature>
<dbReference type="EMBL" id="AP023354">
    <property type="protein sequence ID" value="BCJ26010.1"/>
    <property type="molecule type" value="Genomic_DNA"/>
</dbReference>
<dbReference type="KEGG" id="aser:Asera_01180"/>
<protein>
    <recommendedName>
        <fullName evidence="5">DNRLRE domain-containing protein</fullName>
    </recommendedName>
</protein>
<keyword evidence="4" id="KW-1185">Reference proteome</keyword>
<sequence length="608" mass="64700">MRRLIGCLAVATIAGTGMSAAPATAGTYYRDLSQVSWSYTDSRAPAASHADPADPVPLGAWQDESGATHVSRVYASFDLSSLVGRHALGARLYAKESTATDCADRQIEVWRTADGPPHPTWQHPRHPLRQVGTIGATSRCPSPLAVDLTHAVTSALADGHTTLSLELREPADVEGQLAHGRQLDAGYGLKLDVSSNGTPSTPTELSNDSRPCASDTAYPYLPATDLRLAARFSDPDSSDRPTGEVEYWPVDHPDQRTVLTATSVSNGSIHGFTVTGTLNDGATYAWHARTRDDLDESSWSTTCYFVADAAGPANPPAVSSDNYSTTGPNTGGTPIDLTFDANGETDVAAFQYSWDTLSIPVTPVGQNWTDPFDGDQFVRADHLGGSATLQLVPPESGPVTLKVASYDRAYQRSTITTIRFVVGDTSPRVTTDQDPQYETPLTVHLAPGPHVDSVSSYEYQVDYGESVTVPAQPDGTATITITLTDPTSNWVYVRSHSPNGWVSSWYRWWIRLDTAPTVTSDTYPENTTGGGPGVPGDFTFSSGVSTVVSFRYSFDGAAGTVVDAADGGSATVSWTPTASGSHYVYVSPITSDGTQLSTTFYAFTVAAQ</sequence>
<evidence type="ECO:0000313" key="3">
    <source>
        <dbReference type="EMBL" id="BCJ26010.1"/>
    </source>
</evidence>
<evidence type="ECO:0000256" key="2">
    <source>
        <dbReference type="SAM" id="SignalP"/>
    </source>
</evidence>
<dbReference type="Proteomes" id="UP000680750">
    <property type="component" value="Chromosome"/>
</dbReference>
<feature type="signal peptide" evidence="2">
    <location>
        <begin position="1"/>
        <end position="25"/>
    </location>
</feature>
<organism evidence="3 4">
    <name type="scientific">Actinocatenispora sera</name>
    <dbReference type="NCBI Taxonomy" id="390989"/>
    <lineage>
        <taxon>Bacteria</taxon>
        <taxon>Bacillati</taxon>
        <taxon>Actinomycetota</taxon>
        <taxon>Actinomycetes</taxon>
        <taxon>Micromonosporales</taxon>
        <taxon>Micromonosporaceae</taxon>
        <taxon>Actinocatenispora</taxon>
    </lineage>
</organism>
<gene>
    <name evidence="3" type="ORF">Asera_01180</name>
</gene>
<reference evidence="3" key="1">
    <citation type="submission" date="2020-08" db="EMBL/GenBank/DDBJ databases">
        <title>Whole genome shotgun sequence of Actinocatenispora sera NBRC 101916.</title>
        <authorList>
            <person name="Komaki H."/>
            <person name="Tamura T."/>
        </authorList>
    </citation>
    <scope>NUCLEOTIDE SEQUENCE</scope>
    <source>
        <strain evidence="3">NBRC 101916</strain>
    </source>
</reference>
<proteinExistence type="predicted"/>
<feature type="region of interest" description="Disordered" evidence="1">
    <location>
        <begin position="193"/>
        <end position="212"/>
    </location>
</feature>
<keyword evidence="2" id="KW-0732">Signal</keyword>
<evidence type="ECO:0000256" key="1">
    <source>
        <dbReference type="SAM" id="MobiDB-lite"/>
    </source>
</evidence>